<accession>A0A1A0HH22</accession>
<comment type="caution">
    <text evidence="11">The sequence shown here is derived from an EMBL/GenBank/DDBJ whole genome shotgun (WGS) entry which is preliminary data.</text>
</comment>
<dbReference type="AlphaFoldDB" id="A0A1A0HH22"/>
<evidence type="ECO:0000256" key="3">
    <source>
        <dbReference type="ARBA" id="ARBA00022853"/>
    </source>
</evidence>
<evidence type="ECO:0000256" key="7">
    <source>
        <dbReference type="ARBA" id="ARBA00023242"/>
    </source>
</evidence>
<dbReference type="GO" id="GO:0006368">
    <property type="term" value="P:transcription elongation by RNA polymerase II"/>
    <property type="evidence" value="ECO:0007669"/>
    <property type="project" value="TreeGrafter"/>
</dbReference>
<dbReference type="GO" id="GO:0016586">
    <property type="term" value="C:RSC-type complex"/>
    <property type="evidence" value="ECO:0007669"/>
    <property type="project" value="InterPro"/>
</dbReference>
<evidence type="ECO:0000256" key="1">
    <source>
        <dbReference type="ARBA" id="ARBA00004123"/>
    </source>
</evidence>
<sequence>MRRATRPALSEGHADKKAKLLPQPFREFLDSLDLLQDAAGSRLLVTAFVKLPLKKLYPDYYELIDTPISLNEILKKVARDAYATADELVADFGLMHANAVKYNDPDSWIVEDAARLLAHVQTHAPHAGLAAPPAPPAAELPRICGDVLDEVIGHEFPGEGQLSGPFLDDVDPQEYPDYFKVIERPTSFTDVRAKVALGALFSSAKLLAENLAAFHDATMLIFANAQAYNDPSSLIHEDAEKLRLLFSERFAALQNELGGDGAGLKLSVKAPKEPVRLKLSLKGKPPAAAPAAAAAAALNPGDPPKKRRGRKPKKLIEEEQRLAALEAARLKAEQGIVDEAADDGGGENADAEALAPLELCAMGKLKTIPSSDDVFIRRVAFSSSLSAASPILDTLASQPQQQLMKPQLFTRALYPEAPLLNTATFFEYHFEPLGYSTKAYSITLPREATPVVNFRVALHELIYNIKRDDLVDGQGLLKGKAEEDFMCSLHLNEEEIDNGCEMTEETDARDSRTKLLNLTYELKLNYGLNMINFELRLSPSLSKSLKKKSVAEEPAEMAGRHTRHQMQQIKLNWDVEKFTLFVVSHSS</sequence>
<dbReference type="GO" id="GO:0003682">
    <property type="term" value="F:chromatin binding"/>
    <property type="evidence" value="ECO:0007669"/>
    <property type="project" value="TreeGrafter"/>
</dbReference>
<dbReference type="Proteomes" id="UP000092555">
    <property type="component" value="Unassembled WGS sequence"/>
</dbReference>
<evidence type="ECO:0000256" key="4">
    <source>
        <dbReference type="ARBA" id="ARBA00023015"/>
    </source>
</evidence>
<keyword evidence="2" id="KW-0677">Repeat</keyword>
<dbReference type="OrthoDB" id="1742084at2759"/>
<dbReference type="RefSeq" id="XP_018713776.1">
    <property type="nucleotide sequence ID" value="XM_018858512.1"/>
</dbReference>
<evidence type="ECO:0000256" key="2">
    <source>
        <dbReference type="ARBA" id="ARBA00022737"/>
    </source>
</evidence>
<dbReference type="EMBL" id="LXTC01000001">
    <property type="protein sequence ID" value="OBA23295.1"/>
    <property type="molecule type" value="Genomic_DNA"/>
</dbReference>
<keyword evidence="4" id="KW-0805">Transcription regulation</keyword>
<keyword evidence="7" id="KW-0539">Nucleus</keyword>
<dbReference type="PRINTS" id="PR00503">
    <property type="entry name" value="BROMODOMAIN"/>
</dbReference>
<dbReference type="CDD" id="cd04369">
    <property type="entry name" value="Bromodomain"/>
    <property type="match status" value="1"/>
</dbReference>
<evidence type="ECO:0000256" key="9">
    <source>
        <dbReference type="SAM" id="MobiDB-lite"/>
    </source>
</evidence>
<name>A0A1A0HH22_9ASCO</name>
<keyword evidence="3" id="KW-0156">Chromatin regulator</keyword>
<comment type="subcellular location">
    <subcellularLocation>
        <location evidence="1">Nucleus</location>
    </subcellularLocation>
</comment>
<feature type="domain" description="Bromo" evidence="10">
    <location>
        <begin position="40"/>
        <end position="110"/>
    </location>
</feature>
<reference evidence="11 12" key="1">
    <citation type="submission" date="2016-05" db="EMBL/GenBank/DDBJ databases">
        <title>Comparative genomics of biotechnologically important yeasts.</title>
        <authorList>
            <consortium name="DOE Joint Genome Institute"/>
            <person name="Riley R."/>
            <person name="Haridas S."/>
            <person name="Wolfe K.H."/>
            <person name="Lopes M.R."/>
            <person name="Hittinger C.T."/>
            <person name="Goker M."/>
            <person name="Salamov A."/>
            <person name="Wisecaver J."/>
            <person name="Long T.M."/>
            <person name="Aerts A.L."/>
            <person name="Barry K."/>
            <person name="Choi C."/>
            <person name="Clum A."/>
            <person name="Coughlan A.Y."/>
            <person name="Deshpande S."/>
            <person name="Douglass A.P."/>
            <person name="Hanson S.J."/>
            <person name="Klenk H.-P."/>
            <person name="LaButti K."/>
            <person name="Lapidus A."/>
            <person name="Lindquist E."/>
            <person name="Lipzen A."/>
            <person name="Meier-kolthoff J.P."/>
            <person name="Ohm R.A."/>
            <person name="Otillar R.P."/>
            <person name="Pangilinan J."/>
            <person name="Peng Y."/>
            <person name="Rokas A."/>
            <person name="Rosa C.A."/>
            <person name="Scheuner C."/>
            <person name="Sibirny A.A."/>
            <person name="Slot J.C."/>
            <person name="Stielow J.B."/>
            <person name="Sun H."/>
            <person name="Kurtzman C.P."/>
            <person name="Blackwell M."/>
            <person name="Grigoriev I.V."/>
            <person name="Jeffries T.W."/>
        </authorList>
    </citation>
    <scope>NUCLEOTIDE SEQUENCE [LARGE SCALE GENOMIC DNA]</scope>
    <source>
        <strain evidence="11 12">NRRL YB-4993</strain>
    </source>
</reference>
<feature type="domain" description="Bromo" evidence="10">
    <location>
        <begin position="158"/>
        <end position="236"/>
    </location>
</feature>
<evidence type="ECO:0000256" key="8">
    <source>
        <dbReference type="PROSITE-ProRule" id="PRU00035"/>
    </source>
</evidence>
<dbReference type="GO" id="GO:0006338">
    <property type="term" value="P:chromatin remodeling"/>
    <property type="evidence" value="ECO:0007669"/>
    <property type="project" value="InterPro"/>
</dbReference>
<evidence type="ECO:0000259" key="10">
    <source>
        <dbReference type="PROSITE" id="PS50014"/>
    </source>
</evidence>
<dbReference type="PROSITE" id="PS50014">
    <property type="entry name" value="BROMODOMAIN_2"/>
    <property type="match status" value="2"/>
</dbReference>
<dbReference type="InterPro" id="IPR036427">
    <property type="entry name" value="Bromodomain-like_sf"/>
</dbReference>
<evidence type="ECO:0000313" key="11">
    <source>
        <dbReference type="EMBL" id="OBA23295.1"/>
    </source>
</evidence>
<dbReference type="PANTHER" id="PTHR16062:SF19">
    <property type="entry name" value="PROTEIN POLYBROMO-1"/>
    <property type="match status" value="1"/>
</dbReference>
<organism evidence="11 12">
    <name type="scientific">Metschnikowia bicuspidata var. bicuspidata NRRL YB-4993</name>
    <dbReference type="NCBI Taxonomy" id="869754"/>
    <lineage>
        <taxon>Eukaryota</taxon>
        <taxon>Fungi</taxon>
        <taxon>Dikarya</taxon>
        <taxon>Ascomycota</taxon>
        <taxon>Saccharomycotina</taxon>
        <taxon>Pichiomycetes</taxon>
        <taxon>Metschnikowiaceae</taxon>
        <taxon>Metschnikowia</taxon>
    </lineage>
</organism>
<dbReference type="SMART" id="SM00297">
    <property type="entry name" value="BROMO"/>
    <property type="match status" value="2"/>
</dbReference>
<keyword evidence="5 8" id="KW-0103">Bromodomain</keyword>
<dbReference type="InterPro" id="IPR001487">
    <property type="entry name" value="Bromodomain"/>
</dbReference>
<proteinExistence type="predicted"/>
<evidence type="ECO:0000313" key="12">
    <source>
        <dbReference type="Proteomes" id="UP000092555"/>
    </source>
</evidence>
<keyword evidence="12" id="KW-1185">Reference proteome</keyword>
<feature type="region of interest" description="Disordered" evidence="9">
    <location>
        <begin position="290"/>
        <end position="314"/>
    </location>
</feature>
<evidence type="ECO:0000256" key="6">
    <source>
        <dbReference type="ARBA" id="ARBA00023163"/>
    </source>
</evidence>
<dbReference type="PANTHER" id="PTHR16062">
    <property type="entry name" value="SWI/SNF-RELATED"/>
    <property type="match status" value="1"/>
</dbReference>
<dbReference type="InterPro" id="IPR037382">
    <property type="entry name" value="Rsc/polybromo"/>
</dbReference>
<dbReference type="STRING" id="869754.A0A1A0HH22"/>
<dbReference type="SUPFAM" id="SSF47370">
    <property type="entry name" value="Bromodomain"/>
    <property type="match status" value="2"/>
</dbReference>
<keyword evidence="6" id="KW-0804">Transcription</keyword>
<evidence type="ECO:0000256" key="5">
    <source>
        <dbReference type="ARBA" id="ARBA00023117"/>
    </source>
</evidence>
<dbReference type="Gene3D" id="1.20.920.10">
    <property type="entry name" value="Bromodomain-like"/>
    <property type="match status" value="2"/>
</dbReference>
<gene>
    <name evidence="11" type="ORF">METBIDRAFT_76334</name>
</gene>
<dbReference type="GeneID" id="30031488"/>
<protein>
    <submittedName>
        <fullName evidence="11">Bromodomain-containing protein</fullName>
    </submittedName>
</protein>
<dbReference type="Pfam" id="PF00439">
    <property type="entry name" value="Bromodomain"/>
    <property type="match status" value="2"/>
</dbReference>